<evidence type="ECO:0000256" key="1">
    <source>
        <dbReference type="SAM" id="MobiDB-lite"/>
    </source>
</evidence>
<sequence>MRGSPARHPPRHFASSDGASVSPPEPVAASVPPYPVSAESPLPSAPVLPPSVTTGAGAGVGRSGHRCTTILLVTVPYDSGVGVEQAVHGAAPTPPVSPVGRGWRTLSRNSPGGTVFPFTLDRSALAQLVDDVLMLDPRRGLPPARHASTRDPYGIRQTPTPDPRLAAHNRNRNRTCDPQYAVSRCACA</sequence>
<dbReference type="Proteomes" id="UP001063166">
    <property type="component" value="Unassembled WGS sequence"/>
</dbReference>
<protein>
    <submittedName>
        <fullName evidence="2">Uncharacterized protein</fullName>
    </submittedName>
</protein>
<feature type="region of interest" description="Disordered" evidence="1">
    <location>
        <begin position="1"/>
        <end position="49"/>
    </location>
</feature>
<organism evidence="2 3">
    <name type="scientific">Lyophyllum shimeji</name>
    <name type="common">Hon-shimeji</name>
    <name type="synonym">Tricholoma shimeji</name>
    <dbReference type="NCBI Taxonomy" id="47721"/>
    <lineage>
        <taxon>Eukaryota</taxon>
        <taxon>Fungi</taxon>
        <taxon>Dikarya</taxon>
        <taxon>Basidiomycota</taxon>
        <taxon>Agaricomycotina</taxon>
        <taxon>Agaricomycetes</taxon>
        <taxon>Agaricomycetidae</taxon>
        <taxon>Agaricales</taxon>
        <taxon>Tricholomatineae</taxon>
        <taxon>Lyophyllaceae</taxon>
        <taxon>Lyophyllum</taxon>
    </lineage>
</organism>
<keyword evidence="3" id="KW-1185">Reference proteome</keyword>
<dbReference type="AlphaFoldDB" id="A0A9P3PP69"/>
<feature type="region of interest" description="Disordered" evidence="1">
    <location>
        <begin position="139"/>
        <end position="172"/>
    </location>
</feature>
<evidence type="ECO:0000313" key="2">
    <source>
        <dbReference type="EMBL" id="GLB39500.1"/>
    </source>
</evidence>
<feature type="compositionally biased region" description="Low complexity" evidence="1">
    <location>
        <begin position="19"/>
        <end position="42"/>
    </location>
</feature>
<gene>
    <name evidence="2" type="ORF">LshimejAT787_0700100</name>
</gene>
<comment type="caution">
    <text evidence="2">The sequence shown here is derived from an EMBL/GenBank/DDBJ whole genome shotgun (WGS) entry which is preliminary data.</text>
</comment>
<name>A0A9P3PP69_LYOSH</name>
<reference evidence="2" key="1">
    <citation type="submission" date="2022-07" db="EMBL/GenBank/DDBJ databases">
        <title>The genome of Lyophyllum shimeji provides insight into the initial evolution of ectomycorrhizal fungal genome.</title>
        <authorList>
            <person name="Kobayashi Y."/>
            <person name="Shibata T."/>
            <person name="Hirakawa H."/>
            <person name="Shigenobu S."/>
            <person name="Nishiyama T."/>
            <person name="Yamada A."/>
            <person name="Hasebe M."/>
            <person name="Kawaguchi M."/>
        </authorList>
    </citation>
    <scope>NUCLEOTIDE SEQUENCE</scope>
    <source>
        <strain evidence="2">AT787</strain>
    </source>
</reference>
<accession>A0A9P3PP69</accession>
<proteinExistence type="predicted"/>
<dbReference type="EMBL" id="BRPK01000007">
    <property type="protein sequence ID" value="GLB39500.1"/>
    <property type="molecule type" value="Genomic_DNA"/>
</dbReference>
<evidence type="ECO:0000313" key="3">
    <source>
        <dbReference type="Proteomes" id="UP001063166"/>
    </source>
</evidence>